<evidence type="ECO:0000313" key="6">
    <source>
        <dbReference type="Proteomes" id="UP001303647"/>
    </source>
</evidence>
<accession>A0AAN7D204</accession>
<feature type="transmembrane region" description="Helical" evidence="4">
    <location>
        <begin position="498"/>
        <end position="521"/>
    </location>
</feature>
<feature type="region of interest" description="Disordered" evidence="3">
    <location>
        <begin position="702"/>
        <end position="757"/>
    </location>
</feature>
<dbReference type="SUPFAM" id="SSF117281">
    <property type="entry name" value="Kelch motif"/>
    <property type="match status" value="1"/>
</dbReference>
<reference evidence="5" key="2">
    <citation type="submission" date="2023-05" db="EMBL/GenBank/DDBJ databases">
        <authorList>
            <consortium name="Lawrence Berkeley National Laboratory"/>
            <person name="Steindorff A."/>
            <person name="Hensen N."/>
            <person name="Bonometti L."/>
            <person name="Westerberg I."/>
            <person name="Brannstrom I.O."/>
            <person name="Guillou S."/>
            <person name="Cros-Aarteil S."/>
            <person name="Calhoun S."/>
            <person name="Haridas S."/>
            <person name="Kuo A."/>
            <person name="Mondo S."/>
            <person name="Pangilinan J."/>
            <person name="Riley R."/>
            <person name="Labutti K."/>
            <person name="Andreopoulos B."/>
            <person name="Lipzen A."/>
            <person name="Chen C."/>
            <person name="Yanf M."/>
            <person name="Daum C."/>
            <person name="Ng V."/>
            <person name="Clum A."/>
            <person name="Ohm R."/>
            <person name="Martin F."/>
            <person name="Silar P."/>
            <person name="Natvig D."/>
            <person name="Lalanne C."/>
            <person name="Gautier V."/>
            <person name="Ament-Velasquez S.L."/>
            <person name="Kruys A."/>
            <person name="Hutchinson M.I."/>
            <person name="Powell A.J."/>
            <person name="Barry K."/>
            <person name="Miller A.N."/>
            <person name="Grigoriev I.V."/>
            <person name="Debuchy R."/>
            <person name="Gladieux P."/>
            <person name="Thoren M.H."/>
            <person name="Johannesson H."/>
        </authorList>
    </citation>
    <scope>NUCLEOTIDE SEQUENCE</scope>
    <source>
        <strain evidence="5">CBS 359.72</strain>
    </source>
</reference>
<dbReference type="EMBL" id="MU857601">
    <property type="protein sequence ID" value="KAK4252324.1"/>
    <property type="molecule type" value="Genomic_DNA"/>
</dbReference>
<feature type="compositionally biased region" description="Polar residues" evidence="3">
    <location>
        <begin position="531"/>
        <end position="544"/>
    </location>
</feature>
<feature type="region of interest" description="Disordered" evidence="3">
    <location>
        <begin position="531"/>
        <end position="634"/>
    </location>
</feature>
<evidence type="ECO:0000256" key="3">
    <source>
        <dbReference type="SAM" id="MobiDB-lite"/>
    </source>
</evidence>
<dbReference type="GO" id="GO:0019760">
    <property type="term" value="P:glucosinolate metabolic process"/>
    <property type="evidence" value="ECO:0007669"/>
    <property type="project" value="UniProtKB-ARBA"/>
</dbReference>
<evidence type="ECO:0000313" key="5">
    <source>
        <dbReference type="EMBL" id="KAK4252324.1"/>
    </source>
</evidence>
<sequence>MTFSASDAEPLRAAYKYAGTNGGLNRTPLVPHLSRFASFWTSLLLLFTFLNGSYAQLDAVESFCRRFGHQTALIDRKLYIDGGFINYNPLSQYSANYSNRGLHYHDLDTPGAGHMPQLYANLTKNSTIPDVNGGTLWADNINKRFYLFAGEYYQQPPLPQFTLWSYDTIYDTWESFGSPPQDDIASISYGAGVSVSETGEGFYYGGWKSNNTVPGWTGPPRAVSNLVKYDMDSNTWSTDPGPDSIGRAEGAMVFIPIGDGGMLVYFGGVQEPHGNGTWVGQPLDTIFLYDVLSSKWYTQTATGDIPPMRRRFCAGATWAADQSSYNIYLYGGASMPPHTAGFDDVYALSIPSFDWVKLHPTDGNRTGQYPHHSLTCNVVDNAQMIVLGGTFPTLDICDVPTQYGLHNIDMGQQNQEKALWKIFVTNLTKYAVPDPIINAIGGSAGGGATKTAPVDGFHNPDLRILMTRKASIATRTPTRAISTATATPEDGDSLSNGAIAGIAVGSAIALLAILFAVVLFIRRRRRKNRTTLTQQKLPTSQPEWSSATYTTTANTSSSPCSPRSPFPDNGPYRYRPSRPVELPVAVDTPPTAGPTLVNPDMASPAAVSSPGSAEIRTDTGTGTGSGESNLPRTKVDADGRVWVQVTSRIVEPASSPMSTTVTKHGYSPGTGSSAGTGGSPGGMLGVHGVGIGLGKYSYAGMEEEQRQQQHAAEPQELPINEPTGGASGRKGREGPLGERAGWDAAHGRPRHLTYYNP</sequence>
<dbReference type="PANTHER" id="PTHR47435">
    <property type="entry name" value="KELCH REPEAT PROTEIN (AFU_ORTHOLOGUE AFUA_5G12780)"/>
    <property type="match status" value="1"/>
</dbReference>
<dbReference type="InterPro" id="IPR015915">
    <property type="entry name" value="Kelch-typ_b-propeller"/>
</dbReference>
<protein>
    <submittedName>
        <fullName evidence="5">Autophagy-related protein 3</fullName>
    </submittedName>
</protein>
<evidence type="ECO:0000256" key="1">
    <source>
        <dbReference type="ARBA" id="ARBA00022737"/>
    </source>
</evidence>
<feature type="compositionally biased region" description="Gly residues" evidence="3">
    <location>
        <begin position="672"/>
        <end position="681"/>
    </location>
</feature>
<feature type="region of interest" description="Disordered" evidence="3">
    <location>
        <begin position="654"/>
        <end position="681"/>
    </location>
</feature>
<evidence type="ECO:0000256" key="2">
    <source>
        <dbReference type="ARBA" id="ARBA00023004"/>
    </source>
</evidence>
<keyword evidence="1" id="KW-0677">Repeat</keyword>
<proteinExistence type="predicted"/>
<evidence type="ECO:0000256" key="4">
    <source>
        <dbReference type="SAM" id="Phobius"/>
    </source>
</evidence>
<feature type="compositionally biased region" description="Low complexity" evidence="3">
    <location>
        <begin position="602"/>
        <end position="613"/>
    </location>
</feature>
<dbReference type="PANTHER" id="PTHR47435:SF4">
    <property type="entry name" value="KELCH REPEAT PROTEIN (AFU_ORTHOLOGUE AFUA_5G12780)"/>
    <property type="match status" value="1"/>
</dbReference>
<dbReference type="Proteomes" id="UP001303647">
    <property type="component" value="Unassembled WGS sequence"/>
</dbReference>
<feature type="compositionally biased region" description="Low complexity" evidence="3">
    <location>
        <begin position="545"/>
        <end position="567"/>
    </location>
</feature>
<comment type="caution">
    <text evidence="5">The sequence shown here is derived from an EMBL/GenBank/DDBJ whole genome shotgun (WGS) entry which is preliminary data.</text>
</comment>
<keyword evidence="4" id="KW-0812">Transmembrane</keyword>
<keyword evidence="2" id="KW-0408">Iron</keyword>
<keyword evidence="6" id="KW-1185">Reference proteome</keyword>
<keyword evidence="4" id="KW-1133">Transmembrane helix</keyword>
<reference evidence="5" key="1">
    <citation type="journal article" date="2023" name="Mol. Phylogenet. Evol.">
        <title>Genome-scale phylogeny and comparative genomics of the fungal order Sordariales.</title>
        <authorList>
            <person name="Hensen N."/>
            <person name="Bonometti L."/>
            <person name="Westerberg I."/>
            <person name="Brannstrom I.O."/>
            <person name="Guillou S."/>
            <person name="Cros-Aarteil S."/>
            <person name="Calhoun S."/>
            <person name="Haridas S."/>
            <person name="Kuo A."/>
            <person name="Mondo S."/>
            <person name="Pangilinan J."/>
            <person name="Riley R."/>
            <person name="LaButti K."/>
            <person name="Andreopoulos B."/>
            <person name="Lipzen A."/>
            <person name="Chen C."/>
            <person name="Yan M."/>
            <person name="Daum C."/>
            <person name="Ng V."/>
            <person name="Clum A."/>
            <person name="Steindorff A."/>
            <person name="Ohm R.A."/>
            <person name="Martin F."/>
            <person name="Silar P."/>
            <person name="Natvig D.O."/>
            <person name="Lalanne C."/>
            <person name="Gautier V."/>
            <person name="Ament-Velasquez S.L."/>
            <person name="Kruys A."/>
            <person name="Hutchinson M.I."/>
            <person name="Powell A.J."/>
            <person name="Barry K."/>
            <person name="Miller A.N."/>
            <person name="Grigoriev I.V."/>
            <person name="Debuchy R."/>
            <person name="Gladieux P."/>
            <person name="Hiltunen Thoren M."/>
            <person name="Johannesson H."/>
        </authorList>
    </citation>
    <scope>NUCLEOTIDE SEQUENCE</scope>
    <source>
        <strain evidence="5">CBS 359.72</strain>
    </source>
</reference>
<dbReference type="AlphaFoldDB" id="A0AAN7D204"/>
<dbReference type="Gene3D" id="2.120.10.80">
    <property type="entry name" value="Kelch-type beta propeller"/>
    <property type="match status" value="1"/>
</dbReference>
<name>A0AAN7D204_9PEZI</name>
<keyword evidence="4" id="KW-0472">Membrane</keyword>
<organism evidence="5 6">
    <name type="scientific">Corynascus novoguineensis</name>
    <dbReference type="NCBI Taxonomy" id="1126955"/>
    <lineage>
        <taxon>Eukaryota</taxon>
        <taxon>Fungi</taxon>
        <taxon>Dikarya</taxon>
        <taxon>Ascomycota</taxon>
        <taxon>Pezizomycotina</taxon>
        <taxon>Sordariomycetes</taxon>
        <taxon>Sordariomycetidae</taxon>
        <taxon>Sordariales</taxon>
        <taxon>Chaetomiaceae</taxon>
        <taxon>Corynascus</taxon>
    </lineage>
</organism>
<gene>
    <name evidence="5" type="ORF">C7999DRAFT_27049</name>
</gene>